<evidence type="ECO:0000256" key="4">
    <source>
        <dbReference type="ARBA" id="ARBA00022695"/>
    </source>
</evidence>
<evidence type="ECO:0000256" key="2">
    <source>
        <dbReference type="ARBA" id="ARBA00012417"/>
    </source>
</evidence>
<dbReference type="InterPro" id="IPR001098">
    <property type="entry name" value="DNA-dir_DNA_pol_A_palm_dom"/>
</dbReference>
<dbReference type="Pfam" id="PF01612">
    <property type="entry name" value="DNA_pol_A_exo1"/>
    <property type="match status" value="1"/>
</dbReference>
<dbReference type="GO" id="GO:0006302">
    <property type="term" value="P:double-strand break repair"/>
    <property type="evidence" value="ECO:0007669"/>
    <property type="project" value="TreeGrafter"/>
</dbReference>
<dbReference type="FunFam" id="1.20.1060.10:FF:000001">
    <property type="entry name" value="DNA polymerase I"/>
    <property type="match status" value="1"/>
</dbReference>
<dbReference type="NCBIfam" id="TIGR00593">
    <property type="entry name" value="pola"/>
    <property type="match status" value="1"/>
</dbReference>
<dbReference type="CDD" id="cd08637">
    <property type="entry name" value="DNA_pol_A_pol_I_C"/>
    <property type="match status" value="1"/>
</dbReference>
<evidence type="ECO:0000256" key="10">
    <source>
        <dbReference type="ARBA" id="ARBA00022932"/>
    </source>
</evidence>
<keyword evidence="9" id="KW-0269">Exonuclease</keyword>
<keyword evidence="5" id="KW-0235">DNA replication</keyword>
<gene>
    <name evidence="15" type="ORF">METZ01_LOCUS71802</name>
</gene>
<evidence type="ECO:0000256" key="8">
    <source>
        <dbReference type="ARBA" id="ARBA00022801"/>
    </source>
</evidence>
<dbReference type="AlphaFoldDB" id="A0A381TTW7"/>
<keyword evidence="11" id="KW-0238">DNA-binding</keyword>
<evidence type="ECO:0000256" key="6">
    <source>
        <dbReference type="ARBA" id="ARBA00022722"/>
    </source>
</evidence>
<dbReference type="SUPFAM" id="SSF53098">
    <property type="entry name" value="Ribonuclease H-like"/>
    <property type="match status" value="1"/>
</dbReference>
<dbReference type="InterPro" id="IPR019760">
    <property type="entry name" value="DNA-dir_DNA_pol_A_CS"/>
</dbReference>
<accession>A0A381TTW7</accession>
<dbReference type="EMBL" id="UINC01005082">
    <property type="protein sequence ID" value="SVA18948.1"/>
    <property type="molecule type" value="Genomic_DNA"/>
</dbReference>
<dbReference type="SMART" id="SM00482">
    <property type="entry name" value="POLAc"/>
    <property type="match status" value="1"/>
</dbReference>
<evidence type="ECO:0000256" key="3">
    <source>
        <dbReference type="ARBA" id="ARBA00022679"/>
    </source>
</evidence>
<dbReference type="EC" id="2.7.7.7" evidence="2"/>
<dbReference type="PROSITE" id="PS00447">
    <property type="entry name" value="DNA_POLYMERASE_A"/>
    <property type="match status" value="1"/>
</dbReference>
<evidence type="ECO:0000256" key="9">
    <source>
        <dbReference type="ARBA" id="ARBA00022839"/>
    </source>
</evidence>
<dbReference type="PANTHER" id="PTHR10133">
    <property type="entry name" value="DNA POLYMERASE I"/>
    <property type="match status" value="1"/>
</dbReference>
<evidence type="ECO:0000313" key="15">
    <source>
        <dbReference type="EMBL" id="SVA18948.1"/>
    </source>
</evidence>
<evidence type="ECO:0000256" key="1">
    <source>
        <dbReference type="ARBA" id="ARBA00007705"/>
    </source>
</evidence>
<feature type="domain" description="DNA-directed DNA polymerase family A palm" evidence="14">
    <location>
        <begin position="253"/>
        <end position="460"/>
    </location>
</feature>
<reference evidence="15" key="1">
    <citation type="submission" date="2018-05" db="EMBL/GenBank/DDBJ databases">
        <authorList>
            <person name="Lanie J.A."/>
            <person name="Ng W.-L."/>
            <person name="Kazmierczak K.M."/>
            <person name="Andrzejewski T.M."/>
            <person name="Davidsen T.M."/>
            <person name="Wayne K.J."/>
            <person name="Tettelin H."/>
            <person name="Glass J.I."/>
            <person name="Rusch D."/>
            <person name="Podicherti R."/>
            <person name="Tsui H.-C.T."/>
            <person name="Winkler M.E."/>
        </authorList>
    </citation>
    <scope>NUCLEOTIDE SEQUENCE</scope>
</reference>
<keyword evidence="4" id="KW-0548">Nucleotidyltransferase</keyword>
<dbReference type="InterPro" id="IPR002562">
    <property type="entry name" value="3'-5'_exonuclease_dom"/>
</dbReference>
<protein>
    <recommendedName>
        <fullName evidence="2">DNA-directed DNA polymerase</fullName>
        <ecNumber evidence="2">2.7.7.7</ecNumber>
    </recommendedName>
</protein>
<organism evidence="15">
    <name type="scientific">marine metagenome</name>
    <dbReference type="NCBI Taxonomy" id="408172"/>
    <lineage>
        <taxon>unclassified sequences</taxon>
        <taxon>metagenomes</taxon>
        <taxon>ecological metagenomes</taxon>
    </lineage>
</organism>
<dbReference type="Gene3D" id="3.30.420.10">
    <property type="entry name" value="Ribonuclease H-like superfamily/Ribonuclease H"/>
    <property type="match status" value="1"/>
</dbReference>
<dbReference type="PANTHER" id="PTHR10133:SF27">
    <property type="entry name" value="DNA POLYMERASE NU"/>
    <property type="match status" value="1"/>
</dbReference>
<dbReference type="SUPFAM" id="SSF56672">
    <property type="entry name" value="DNA/RNA polymerases"/>
    <property type="match status" value="1"/>
</dbReference>
<evidence type="ECO:0000256" key="12">
    <source>
        <dbReference type="ARBA" id="ARBA00023204"/>
    </source>
</evidence>
<dbReference type="GO" id="GO:0003677">
    <property type="term" value="F:DNA binding"/>
    <property type="evidence" value="ECO:0007669"/>
    <property type="project" value="UniProtKB-KW"/>
</dbReference>
<keyword evidence="10" id="KW-0239">DNA-directed DNA polymerase</keyword>
<comment type="catalytic activity">
    <reaction evidence="13">
        <text>DNA(n) + a 2'-deoxyribonucleoside 5'-triphosphate = DNA(n+1) + diphosphate</text>
        <dbReference type="Rhea" id="RHEA:22508"/>
        <dbReference type="Rhea" id="RHEA-COMP:17339"/>
        <dbReference type="Rhea" id="RHEA-COMP:17340"/>
        <dbReference type="ChEBI" id="CHEBI:33019"/>
        <dbReference type="ChEBI" id="CHEBI:61560"/>
        <dbReference type="ChEBI" id="CHEBI:173112"/>
        <dbReference type="EC" id="2.7.7.7"/>
    </reaction>
</comment>
<keyword evidence="7" id="KW-0227">DNA damage</keyword>
<dbReference type="Gene3D" id="1.20.1060.10">
    <property type="entry name" value="Taq DNA Polymerase, Chain T, domain 4"/>
    <property type="match status" value="1"/>
</dbReference>
<name>A0A381TTW7_9ZZZZ</name>
<evidence type="ECO:0000256" key="11">
    <source>
        <dbReference type="ARBA" id="ARBA00023125"/>
    </source>
</evidence>
<evidence type="ECO:0000256" key="13">
    <source>
        <dbReference type="ARBA" id="ARBA00049244"/>
    </source>
</evidence>
<dbReference type="FunFam" id="1.10.150.20:FF:000002">
    <property type="entry name" value="DNA polymerase I"/>
    <property type="match status" value="1"/>
</dbReference>
<keyword evidence="8" id="KW-0378">Hydrolase</keyword>
<keyword evidence="6" id="KW-0540">Nuclease</keyword>
<dbReference type="InterPro" id="IPR036397">
    <property type="entry name" value="RNaseH_sf"/>
</dbReference>
<evidence type="ECO:0000256" key="7">
    <source>
        <dbReference type="ARBA" id="ARBA00022763"/>
    </source>
</evidence>
<dbReference type="InterPro" id="IPR018320">
    <property type="entry name" value="DNA_polymerase_1"/>
</dbReference>
<keyword evidence="3" id="KW-0808">Transferase</keyword>
<evidence type="ECO:0000259" key="14">
    <source>
        <dbReference type="SMART" id="SM00482"/>
    </source>
</evidence>
<dbReference type="GO" id="GO:0003887">
    <property type="term" value="F:DNA-directed DNA polymerase activity"/>
    <property type="evidence" value="ECO:0007669"/>
    <property type="project" value="UniProtKB-KW"/>
</dbReference>
<evidence type="ECO:0000256" key="5">
    <source>
        <dbReference type="ARBA" id="ARBA00022705"/>
    </source>
</evidence>
<dbReference type="InterPro" id="IPR002298">
    <property type="entry name" value="DNA_polymerase_A"/>
</dbReference>
<comment type="similarity">
    <text evidence="1">Belongs to the DNA polymerase type-A family.</text>
</comment>
<dbReference type="Gene3D" id="1.10.150.20">
    <property type="entry name" value="5' to 3' exonuclease, C-terminal subdomain"/>
    <property type="match status" value="1"/>
</dbReference>
<dbReference type="Gene3D" id="3.30.70.370">
    <property type="match status" value="1"/>
</dbReference>
<dbReference type="GO" id="GO:0008408">
    <property type="term" value="F:3'-5' exonuclease activity"/>
    <property type="evidence" value="ECO:0007669"/>
    <property type="project" value="InterPro"/>
</dbReference>
<keyword evidence="12" id="KW-0234">DNA repair</keyword>
<dbReference type="Pfam" id="PF00476">
    <property type="entry name" value="DNA_pol_A"/>
    <property type="match status" value="1"/>
</dbReference>
<dbReference type="GO" id="GO:0006261">
    <property type="term" value="P:DNA-templated DNA replication"/>
    <property type="evidence" value="ECO:0007669"/>
    <property type="project" value="InterPro"/>
</dbReference>
<dbReference type="PRINTS" id="PR00868">
    <property type="entry name" value="DNAPOLI"/>
</dbReference>
<dbReference type="InterPro" id="IPR012337">
    <property type="entry name" value="RNaseH-like_sf"/>
</dbReference>
<dbReference type="InterPro" id="IPR043502">
    <property type="entry name" value="DNA/RNA_pol_sf"/>
</dbReference>
<dbReference type="CDD" id="cd06139">
    <property type="entry name" value="DNA_polA_I_Ecoli_like_exo"/>
    <property type="match status" value="1"/>
</dbReference>
<sequence length="496" mass="57010">MRHHDIILNGISFDTMIAAHLLNPSARSYKLDTLSLEYLNYDMVPIEDLIGKGREQITMADVPLDQASFYAIEDADITLQLTRIFKEKLKEQQLYSFFNSIEIPMIPVLTAMEHTGVFVDNEFLSAMSLEIGKKIDSLVIRIHQSSGTEFNINSTKQLATILFDVLGLTEIKKRSTAENVLKQLEKENELPGLILEYRKYNKLRNTYVDALPDLTLKETQRIHSTFHQTIAATGRLSSTNPNFQNIPIRTEEGREIRKAFRSPRKGWKIFSADYSQIELRIMAHLSQDEALCDAFEKGHDVHNRTASNVFGVSVDDVLPEMRRIAKVVNFGIMYGAGPFRMSQELDITRSDAGKIIESYFEQFSGIRRYINSILEKARKDRFVETILGRRRPVWDLDSENGLRRKAAERMTINMPIQGSAAEMIKLAMITIQERLRLNKMRSKMILQIHDELLFEFHAEEEKELIPMVIDSMEKAMPLSVPVIVDYGIGDNWYEAH</sequence>
<proteinExistence type="inferred from homology"/>